<reference evidence="3" key="1">
    <citation type="submission" date="2022-10" db="EMBL/GenBank/DDBJ databases">
        <title>Tapping the CABI collections for fungal endophytes: first genome assemblies for Collariella, Neodidymelliopsis, Ascochyta clinopodiicola, Didymella pomorum, Didymosphaeria variabile, Neocosmospora piperis and Neocucurbitaria cava.</title>
        <authorList>
            <person name="Hill R."/>
        </authorList>
    </citation>
    <scope>NUCLEOTIDE SEQUENCE</scope>
    <source>
        <strain evidence="3">IMI 366586</strain>
    </source>
</reference>
<sequence>MNNGVFKAQPRSTKRQLDQSPANPAKKARLSNADKLEQNASFLDEFADPFQPSPQANTEHSFVLEWLESLGSDRDTRCRSDSHLQATDDNAIPRRLARSAPAMSYTRDSDGFTVPPMPASTGSRSRTSDATGSSSGPSGRSLVENPLYRDMNLASNSIHLRSSRDRFPDQVADLIDSMRRDRDSPGPTLDEVWEDKALEELGIGAAESDVEKYFQNRIFPDGDRANSLKRSDRLPMAKHTVPSTGSGLKVSTPVPDMLYGYNRQNAFPQHLAQLISIGPETVANTQGLIYPFFIVEFKADGPSGAGSLWVATNQCLGGSASCVNIAEKLNHRLRQCQSDMVHPTDSASFSIAMSGTEARLYISWKHNELDYYMANVKSFLLQDAEHFIEFRKYVRNIIDWGRGERLEGIRKSLDSLLEESQKRSSAAKSRMPPSADSAGSSSCKMRKTSSTAPKGGHGAG</sequence>
<evidence type="ECO:0000259" key="2">
    <source>
        <dbReference type="Pfam" id="PF25545"/>
    </source>
</evidence>
<comment type="caution">
    <text evidence="3">The sequence shown here is derived from an EMBL/GenBank/DDBJ whole genome shotgun (WGS) entry which is preliminary data.</text>
</comment>
<feature type="domain" description="DUF7924" evidence="2">
    <location>
        <begin position="207"/>
        <end position="412"/>
    </location>
</feature>
<feature type="compositionally biased region" description="Polar residues" evidence="1">
    <location>
        <begin position="120"/>
        <end position="138"/>
    </location>
</feature>
<dbReference type="Proteomes" id="UP001140502">
    <property type="component" value="Unassembled WGS sequence"/>
</dbReference>
<protein>
    <recommendedName>
        <fullName evidence="2">DUF7924 domain-containing protein</fullName>
    </recommendedName>
</protein>
<name>A0A9W8TAK1_9HYPO</name>
<proteinExistence type="predicted"/>
<accession>A0A9W8TAK1</accession>
<dbReference type="Pfam" id="PF25545">
    <property type="entry name" value="DUF7924"/>
    <property type="match status" value="1"/>
</dbReference>
<dbReference type="PANTHER" id="PTHR42470">
    <property type="entry name" value="VAST DOMAIN-CONTAINING PROTEIN"/>
    <property type="match status" value="1"/>
</dbReference>
<dbReference type="InterPro" id="IPR057684">
    <property type="entry name" value="DUF7924"/>
</dbReference>
<evidence type="ECO:0000313" key="3">
    <source>
        <dbReference type="EMBL" id="KAJ4308166.1"/>
    </source>
</evidence>
<organism evidence="3 4">
    <name type="scientific">Fusarium piperis</name>
    <dbReference type="NCBI Taxonomy" id="1435070"/>
    <lineage>
        <taxon>Eukaryota</taxon>
        <taxon>Fungi</taxon>
        <taxon>Dikarya</taxon>
        <taxon>Ascomycota</taxon>
        <taxon>Pezizomycotina</taxon>
        <taxon>Sordariomycetes</taxon>
        <taxon>Hypocreomycetidae</taxon>
        <taxon>Hypocreales</taxon>
        <taxon>Nectriaceae</taxon>
        <taxon>Fusarium</taxon>
        <taxon>Fusarium solani species complex</taxon>
    </lineage>
</organism>
<dbReference type="EMBL" id="JAPEUR010000565">
    <property type="protein sequence ID" value="KAJ4308166.1"/>
    <property type="molecule type" value="Genomic_DNA"/>
</dbReference>
<feature type="region of interest" description="Disordered" evidence="1">
    <location>
        <begin position="417"/>
        <end position="460"/>
    </location>
</feature>
<feature type="region of interest" description="Disordered" evidence="1">
    <location>
        <begin position="74"/>
        <end position="146"/>
    </location>
</feature>
<feature type="compositionally biased region" description="Polar residues" evidence="1">
    <location>
        <begin position="437"/>
        <end position="452"/>
    </location>
</feature>
<feature type="region of interest" description="Disordered" evidence="1">
    <location>
        <begin position="1"/>
        <end position="35"/>
    </location>
</feature>
<gene>
    <name evidence="3" type="ORF">N0V84_012254</name>
</gene>
<evidence type="ECO:0000313" key="4">
    <source>
        <dbReference type="Proteomes" id="UP001140502"/>
    </source>
</evidence>
<dbReference type="PANTHER" id="PTHR42470:SF1">
    <property type="entry name" value="VAST DOMAIN-CONTAINING PROTEIN"/>
    <property type="match status" value="1"/>
</dbReference>
<dbReference type="OrthoDB" id="5426775at2759"/>
<keyword evidence="4" id="KW-1185">Reference proteome</keyword>
<dbReference type="AlphaFoldDB" id="A0A9W8TAK1"/>
<evidence type="ECO:0000256" key="1">
    <source>
        <dbReference type="SAM" id="MobiDB-lite"/>
    </source>
</evidence>